<name>A0A5N5FWR9_9ROSA</name>
<keyword evidence="3" id="KW-1185">Reference proteome</keyword>
<gene>
    <name evidence="2" type="ORF">D8674_005309</name>
</gene>
<feature type="compositionally biased region" description="Low complexity" evidence="1">
    <location>
        <begin position="79"/>
        <end position="111"/>
    </location>
</feature>
<dbReference type="EMBL" id="SMOL01000559">
    <property type="protein sequence ID" value="KAB2605592.1"/>
    <property type="molecule type" value="Genomic_DNA"/>
</dbReference>
<accession>A0A5N5FWR9</accession>
<dbReference type="Proteomes" id="UP000327157">
    <property type="component" value="Chromosome 11"/>
</dbReference>
<organism evidence="2 3">
    <name type="scientific">Pyrus ussuriensis x Pyrus communis</name>
    <dbReference type="NCBI Taxonomy" id="2448454"/>
    <lineage>
        <taxon>Eukaryota</taxon>
        <taxon>Viridiplantae</taxon>
        <taxon>Streptophyta</taxon>
        <taxon>Embryophyta</taxon>
        <taxon>Tracheophyta</taxon>
        <taxon>Spermatophyta</taxon>
        <taxon>Magnoliopsida</taxon>
        <taxon>eudicotyledons</taxon>
        <taxon>Gunneridae</taxon>
        <taxon>Pentapetalae</taxon>
        <taxon>rosids</taxon>
        <taxon>fabids</taxon>
        <taxon>Rosales</taxon>
        <taxon>Rosaceae</taxon>
        <taxon>Amygdaloideae</taxon>
        <taxon>Maleae</taxon>
        <taxon>Pyrus</taxon>
    </lineage>
</organism>
<reference evidence="3" key="2">
    <citation type="submission" date="2019-10" db="EMBL/GenBank/DDBJ databases">
        <title>A de novo genome assembly of a pear dwarfing rootstock.</title>
        <authorList>
            <person name="Wang F."/>
            <person name="Wang J."/>
            <person name="Li S."/>
            <person name="Zhang Y."/>
            <person name="Fang M."/>
            <person name="Ma L."/>
            <person name="Zhao Y."/>
            <person name="Jiang S."/>
        </authorList>
    </citation>
    <scope>NUCLEOTIDE SEQUENCE [LARGE SCALE GENOMIC DNA]</scope>
</reference>
<comment type="caution">
    <text evidence="2">The sequence shown here is derived from an EMBL/GenBank/DDBJ whole genome shotgun (WGS) entry which is preliminary data.</text>
</comment>
<evidence type="ECO:0000313" key="2">
    <source>
        <dbReference type="EMBL" id="KAB2605592.1"/>
    </source>
</evidence>
<reference evidence="2 3" key="3">
    <citation type="submission" date="2019-11" db="EMBL/GenBank/DDBJ databases">
        <title>A de novo genome assembly of a pear dwarfing rootstock.</title>
        <authorList>
            <person name="Wang F."/>
            <person name="Wang J."/>
            <person name="Li S."/>
            <person name="Zhang Y."/>
            <person name="Fang M."/>
            <person name="Ma L."/>
            <person name="Zhao Y."/>
            <person name="Jiang S."/>
        </authorList>
    </citation>
    <scope>NUCLEOTIDE SEQUENCE [LARGE SCALE GENOMIC DNA]</scope>
    <source>
        <strain evidence="2">S2</strain>
        <tissue evidence="2">Leaf</tissue>
    </source>
</reference>
<dbReference type="AlphaFoldDB" id="A0A5N5FWR9"/>
<evidence type="ECO:0000256" key="1">
    <source>
        <dbReference type="SAM" id="MobiDB-lite"/>
    </source>
</evidence>
<sequence length="118" mass="12874">MRAISKDDGITDTVTINSTVTSLELTKRHAKISVIGAGNVGMAIAQTPPHPRSLAKHKSNPKPETQQPVSLESGRSRSSKPSSRTTTTPTRIRAKISISSPSRPELSSTPLRFRRYLR</sequence>
<proteinExistence type="predicted"/>
<reference evidence="2 3" key="1">
    <citation type="submission" date="2019-09" db="EMBL/GenBank/DDBJ databases">
        <authorList>
            <person name="Ou C."/>
        </authorList>
    </citation>
    <scope>NUCLEOTIDE SEQUENCE [LARGE SCALE GENOMIC DNA]</scope>
    <source>
        <strain evidence="2">S2</strain>
        <tissue evidence="2">Leaf</tissue>
    </source>
</reference>
<evidence type="ECO:0000313" key="3">
    <source>
        <dbReference type="Proteomes" id="UP000327157"/>
    </source>
</evidence>
<protein>
    <submittedName>
        <fullName evidence="2">L-lactate dehydrogenase-like</fullName>
    </submittedName>
</protein>
<feature type="region of interest" description="Disordered" evidence="1">
    <location>
        <begin position="43"/>
        <end position="118"/>
    </location>
</feature>